<evidence type="ECO:0000313" key="2">
    <source>
        <dbReference type="EMBL" id="MCV2877672.1"/>
    </source>
</evidence>
<feature type="domain" description="Glycosyltransferase 2-like" evidence="1">
    <location>
        <begin position="16"/>
        <end position="175"/>
    </location>
</feature>
<protein>
    <submittedName>
        <fullName evidence="2">Glycosyltransferase</fullName>
        <ecNumber evidence="2">2.4.-.-</ecNumber>
    </submittedName>
</protein>
<dbReference type="Pfam" id="PF00535">
    <property type="entry name" value="Glycos_transf_2"/>
    <property type="match status" value="1"/>
</dbReference>
<dbReference type="InterPro" id="IPR001173">
    <property type="entry name" value="Glyco_trans_2-like"/>
</dbReference>
<name>A0ABT2ZV95_9RHOB</name>
<evidence type="ECO:0000313" key="3">
    <source>
        <dbReference type="Proteomes" id="UP001526166"/>
    </source>
</evidence>
<keyword evidence="2" id="KW-0328">Glycosyltransferase</keyword>
<dbReference type="SUPFAM" id="SSF53448">
    <property type="entry name" value="Nucleotide-diphospho-sugar transferases"/>
    <property type="match status" value="1"/>
</dbReference>
<reference evidence="2 3" key="1">
    <citation type="submission" date="2022-10" db="EMBL/GenBank/DDBJ databases">
        <title>Sinirhodobacter sp. nov., isolated from ocean surface sediments.</title>
        <authorList>
            <person name="He W."/>
            <person name="Wang L."/>
            <person name="Zhang D.-F."/>
        </authorList>
    </citation>
    <scope>NUCLEOTIDE SEQUENCE [LARGE SCALE GENOMIC DNA]</scope>
    <source>
        <strain evidence="2 3">WL0115</strain>
    </source>
</reference>
<accession>A0ABT2ZV95</accession>
<proteinExistence type="predicted"/>
<dbReference type="Proteomes" id="UP001526166">
    <property type="component" value="Unassembled WGS sequence"/>
</dbReference>
<dbReference type="InterPro" id="IPR029044">
    <property type="entry name" value="Nucleotide-diphossugar_trans"/>
</dbReference>
<keyword evidence="2" id="KW-0808">Transferase</keyword>
<evidence type="ECO:0000259" key="1">
    <source>
        <dbReference type="Pfam" id="PF00535"/>
    </source>
</evidence>
<dbReference type="EMBL" id="JAOWKW010000001">
    <property type="protein sequence ID" value="MCV2877672.1"/>
    <property type="molecule type" value="Genomic_DNA"/>
</dbReference>
<dbReference type="PANTHER" id="PTHR22916:SF3">
    <property type="entry name" value="UDP-GLCNAC:BETAGAL BETA-1,3-N-ACETYLGLUCOSAMINYLTRANSFERASE-LIKE PROTEIN 1"/>
    <property type="match status" value="1"/>
</dbReference>
<dbReference type="Gene3D" id="3.90.550.10">
    <property type="entry name" value="Spore Coat Polysaccharide Biosynthesis Protein SpsA, Chain A"/>
    <property type="match status" value="1"/>
</dbReference>
<comment type="caution">
    <text evidence="2">The sequence shown here is derived from an EMBL/GenBank/DDBJ whole genome shotgun (WGS) entry which is preliminary data.</text>
</comment>
<dbReference type="PANTHER" id="PTHR22916">
    <property type="entry name" value="GLYCOSYLTRANSFERASE"/>
    <property type="match status" value="1"/>
</dbReference>
<organism evidence="2 3">
    <name type="scientific">Sedimentimonas flavescens</name>
    <dbReference type="NCBI Taxonomy" id="2851012"/>
    <lineage>
        <taxon>Bacteria</taxon>
        <taxon>Pseudomonadati</taxon>
        <taxon>Pseudomonadota</taxon>
        <taxon>Alphaproteobacteria</taxon>
        <taxon>Rhodobacterales</taxon>
        <taxon>Rhodobacter group</taxon>
        <taxon>Sedimentimonas</taxon>
    </lineage>
</organism>
<keyword evidence="3" id="KW-1185">Reference proteome</keyword>
<dbReference type="RefSeq" id="WP_263846956.1">
    <property type="nucleotide sequence ID" value="NZ_JAOWKW010000001.1"/>
</dbReference>
<dbReference type="GO" id="GO:0016757">
    <property type="term" value="F:glycosyltransferase activity"/>
    <property type="evidence" value="ECO:0007669"/>
    <property type="project" value="UniProtKB-KW"/>
</dbReference>
<sequence length="322" mass="36280">MTETTERPLVTFALFAYNQEKYIREAVEGAFSQTYEPLEIILSDDCSSDRTFEIMEEMASAYSGPHRVKVRRGETNKGLAGHINEVIAASEGDIISWAAGDDIALPERTSIFAQALINDSTLCGVHSDVIEIDVDGNTIRERRHSEKEYRTNLIDAVNTGQSVITQSHAFRRSVFTTFGPFRTDLTQEGIAMAFRESALGKVAFVDKCLTLYRVGSGVSTYSGGDLEKRKRLEPIKYTNWYLSAFRQMQEDSKMLPKHLSRLLENKLRRNVLFYSNLLKINDGRGLIIPLLLNIMIAPLDTKSIRAVARRVTPGSIYSKLIR</sequence>
<dbReference type="EC" id="2.4.-.-" evidence="2"/>
<gene>
    <name evidence="2" type="ORF">OE699_02305</name>
</gene>